<keyword evidence="1" id="KW-0732">Signal</keyword>
<evidence type="ECO:0000313" key="3">
    <source>
        <dbReference type="Proteomes" id="UP000824596"/>
    </source>
</evidence>
<evidence type="ECO:0000256" key="1">
    <source>
        <dbReference type="SAM" id="SignalP"/>
    </source>
</evidence>
<gene>
    <name evidence="2" type="ORF">HRG_01806</name>
</gene>
<feature type="signal peptide" evidence="1">
    <location>
        <begin position="1"/>
        <end position="19"/>
    </location>
</feature>
<dbReference type="PROSITE" id="PS51257">
    <property type="entry name" value="PROKAR_LIPOPROTEIN"/>
    <property type="match status" value="1"/>
</dbReference>
<dbReference type="Proteomes" id="UP000824596">
    <property type="component" value="Unassembled WGS sequence"/>
</dbReference>
<dbReference type="AlphaFoldDB" id="A0A9P8N4E4"/>
<sequence>MKLEALAVALAFTACTVLAAPSNAMAEAQNGVGVGHMLETDLHGMLKRGTQVFCPPKLCGGHDCKRDLNRKRGVRGSHRSPFCWFCPQKDCGGADEDKDDGDELGEGPGRGLLLRAPTVPLLFRPGARLVFLFRLDARTARLCRLDARMARLCRLSVRATIPSHRTDATGRMP</sequence>
<feature type="chain" id="PRO_5040418459" evidence="1">
    <location>
        <begin position="20"/>
        <end position="173"/>
    </location>
</feature>
<reference evidence="2" key="1">
    <citation type="submission" date="2021-09" db="EMBL/GenBank/DDBJ databases">
        <title>A high-quality genome of the endoparasitic fungus Hirsutella rhossiliensis with a comparison of Hirsutella genomes reveals transposable elements contributing to genome size variation.</title>
        <authorList>
            <person name="Lin R."/>
            <person name="Jiao Y."/>
            <person name="Sun X."/>
            <person name="Ling J."/>
            <person name="Xie B."/>
            <person name="Cheng X."/>
        </authorList>
    </citation>
    <scope>NUCLEOTIDE SEQUENCE</scope>
    <source>
        <strain evidence="2">HR02</strain>
    </source>
</reference>
<name>A0A9P8N4E4_9HYPO</name>
<comment type="caution">
    <text evidence="2">The sequence shown here is derived from an EMBL/GenBank/DDBJ whole genome shotgun (WGS) entry which is preliminary data.</text>
</comment>
<dbReference type="EMBL" id="JAIZPD010000002">
    <property type="protein sequence ID" value="KAH0966397.1"/>
    <property type="molecule type" value="Genomic_DNA"/>
</dbReference>
<dbReference type="RefSeq" id="XP_044723910.1">
    <property type="nucleotide sequence ID" value="XM_044860277.1"/>
</dbReference>
<organism evidence="2 3">
    <name type="scientific">Hirsutella rhossiliensis</name>
    <dbReference type="NCBI Taxonomy" id="111463"/>
    <lineage>
        <taxon>Eukaryota</taxon>
        <taxon>Fungi</taxon>
        <taxon>Dikarya</taxon>
        <taxon>Ascomycota</taxon>
        <taxon>Pezizomycotina</taxon>
        <taxon>Sordariomycetes</taxon>
        <taxon>Hypocreomycetidae</taxon>
        <taxon>Hypocreales</taxon>
        <taxon>Ophiocordycipitaceae</taxon>
        <taxon>Hirsutella</taxon>
    </lineage>
</organism>
<protein>
    <submittedName>
        <fullName evidence="2">Uncharacterized protein</fullName>
    </submittedName>
</protein>
<proteinExistence type="predicted"/>
<dbReference type="GeneID" id="68350935"/>
<evidence type="ECO:0000313" key="2">
    <source>
        <dbReference type="EMBL" id="KAH0966397.1"/>
    </source>
</evidence>
<keyword evidence="3" id="KW-1185">Reference proteome</keyword>
<accession>A0A9P8N4E4</accession>